<evidence type="ECO:0000256" key="1">
    <source>
        <dbReference type="ARBA" id="ARBA00004771"/>
    </source>
</evidence>
<evidence type="ECO:0000313" key="15">
    <source>
        <dbReference type="EMBL" id="GGI06544.1"/>
    </source>
</evidence>
<evidence type="ECO:0000256" key="12">
    <source>
        <dbReference type="SAM" id="MobiDB-lite"/>
    </source>
</evidence>
<feature type="domain" description="O-acyltransferase WSD1 C-terminal" evidence="14">
    <location>
        <begin position="313"/>
        <end position="458"/>
    </location>
</feature>
<dbReference type="EMBL" id="BMHA01000006">
    <property type="protein sequence ID" value="GGI06544.1"/>
    <property type="molecule type" value="Genomic_DNA"/>
</dbReference>
<dbReference type="Pfam" id="PF03007">
    <property type="entry name" value="WS_DGAT_cat"/>
    <property type="match status" value="1"/>
</dbReference>
<comment type="pathway">
    <text evidence="2">Lipid metabolism.</text>
</comment>
<evidence type="ECO:0000259" key="13">
    <source>
        <dbReference type="Pfam" id="PF03007"/>
    </source>
</evidence>
<comment type="pathway">
    <text evidence="1 11">Glycerolipid metabolism; triacylglycerol biosynthesis.</text>
</comment>
<evidence type="ECO:0000313" key="16">
    <source>
        <dbReference type="Proteomes" id="UP000650511"/>
    </source>
</evidence>
<dbReference type="GO" id="GO:0051701">
    <property type="term" value="P:biological process involved in interaction with host"/>
    <property type="evidence" value="ECO:0007669"/>
    <property type="project" value="TreeGrafter"/>
</dbReference>
<evidence type="ECO:0000256" key="7">
    <source>
        <dbReference type="ARBA" id="ARBA00022798"/>
    </source>
</evidence>
<evidence type="ECO:0000256" key="4">
    <source>
        <dbReference type="ARBA" id="ARBA00013244"/>
    </source>
</evidence>
<evidence type="ECO:0000256" key="6">
    <source>
        <dbReference type="ARBA" id="ARBA00022679"/>
    </source>
</evidence>
<comment type="similarity">
    <text evidence="3 11">Belongs to the long-chain O-acyltransferase family.</text>
</comment>
<accession>A0A8J3EUS6</accession>
<dbReference type="AlphaFoldDB" id="A0A8J3EUS6"/>
<dbReference type="InterPro" id="IPR004255">
    <property type="entry name" value="O-acyltransferase_WSD1_N"/>
</dbReference>
<dbReference type="NCBIfam" id="TIGR02946">
    <property type="entry name" value="acyl_WS_DGAT"/>
    <property type="match status" value="1"/>
</dbReference>
<feature type="domain" description="O-acyltransferase WSD1-like N-terminal" evidence="13">
    <location>
        <begin position="7"/>
        <end position="273"/>
    </location>
</feature>
<dbReference type="SUPFAM" id="SSF52777">
    <property type="entry name" value="CoA-dependent acyltransferases"/>
    <property type="match status" value="1"/>
</dbReference>
<dbReference type="InterPro" id="IPR009721">
    <property type="entry name" value="O-acyltransferase_WSD1_C"/>
</dbReference>
<keyword evidence="5 11" id="KW-0444">Lipid biosynthesis</keyword>
<dbReference type="InterPro" id="IPR045034">
    <property type="entry name" value="O-acyltransferase_WSD1-like"/>
</dbReference>
<keyword evidence="6 11" id="KW-0808">Transferase</keyword>
<keyword evidence="9 11" id="KW-0012">Acyltransferase</keyword>
<dbReference type="GO" id="GO:0019432">
    <property type="term" value="P:triglyceride biosynthetic process"/>
    <property type="evidence" value="ECO:0007669"/>
    <property type="project" value="UniProtKB-UniPathway"/>
</dbReference>
<dbReference type="GO" id="GO:0071731">
    <property type="term" value="P:response to nitric oxide"/>
    <property type="evidence" value="ECO:0007669"/>
    <property type="project" value="TreeGrafter"/>
</dbReference>
<evidence type="ECO:0000256" key="8">
    <source>
        <dbReference type="ARBA" id="ARBA00023098"/>
    </source>
</evidence>
<comment type="caution">
    <text evidence="15">The sequence shown here is derived from an EMBL/GenBank/DDBJ whole genome shotgun (WGS) entry which is preliminary data.</text>
</comment>
<dbReference type="InterPro" id="IPR014292">
    <property type="entry name" value="Acyl_transf_WS/DGAT"/>
</dbReference>
<dbReference type="PANTHER" id="PTHR31650">
    <property type="entry name" value="O-ACYLTRANSFERASE (WSD1-LIKE) FAMILY PROTEIN"/>
    <property type="match status" value="1"/>
</dbReference>
<evidence type="ECO:0000256" key="2">
    <source>
        <dbReference type="ARBA" id="ARBA00005189"/>
    </source>
</evidence>
<sequence length="462" mass="50073">MTPVPLIDAIFLVGERRGRPLHVGGLQLFEPPADAGPDFTRQQYRDALAHAPAPLFRRRPVRSLGGVGPWTWADDDDLDLEYHVRHSALPHPGGIRELLTLVSRLHGTMLDRNRPLWESHVIEGLDDGRLAIYSKVHHALIDGTGAMRWLLRSLSTDPDARGMAPPWSLPARPPSESSTDDDEPSGGLLSSVTGSVADEVSSLGRSFGQASSTAVRAVRQSLEDRATALPYQAPRSMLNQPITGARRFAAQSWPLERIRAVGRDTGAKVNDVVLAMTAGALRRYLLDHDALPERPLIAAVPVSLRGGDAPGRGNAVGVVLCNLGTHLADPMARLELVHCSMRDAKNELADLEPAAVLLLSALSFGPVAFGPLFRFRPLRRPAFNLVVSNVPGPSEPRYYNGARLDGMYPASVPYDGQALNVTVTSHDGQLSFGLTGCRRRVPSLQRLLDHLEASLTELEEAA</sequence>
<evidence type="ECO:0000256" key="9">
    <source>
        <dbReference type="ARBA" id="ARBA00023315"/>
    </source>
</evidence>
<dbReference type="GO" id="GO:0004144">
    <property type="term" value="F:diacylglycerol O-acyltransferase activity"/>
    <property type="evidence" value="ECO:0007669"/>
    <property type="project" value="UniProtKB-EC"/>
</dbReference>
<proteinExistence type="inferred from homology"/>
<dbReference type="GO" id="GO:0006071">
    <property type="term" value="P:glycerol metabolic process"/>
    <property type="evidence" value="ECO:0007669"/>
    <property type="project" value="UniProtKB-KW"/>
</dbReference>
<dbReference type="EC" id="2.3.1.20" evidence="4 11"/>
<dbReference type="Proteomes" id="UP000650511">
    <property type="component" value="Unassembled WGS sequence"/>
</dbReference>
<keyword evidence="16" id="KW-1185">Reference proteome</keyword>
<comment type="catalytic activity">
    <reaction evidence="10 11">
        <text>an acyl-CoA + a 1,2-diacyl-sn-glycerol = a triacyl-sn-glycerol + CoA</text>
        <dbReference type="Rhea" id="RHEA:10868"/>
        <dbReference type="ChEBI" id="CHEBI:17815"/>
        <dbReference type="ChEBI" id="CHEBI:57287"/>
        <dbReference type="ChEBI" id="CHEBI:58342"/>
        <dbReference type="ChEBI" id="CHEBI:64615"/>
        <dbReference type="EC" id="2.3.1.20"/>
    </reaction>
</comment>
<evidence type="ECO:0000256" key="11">
    <source>
        <dbReference type="RuleBase" id="RU361241"/>
    </source>
</evidence>
<evidence type="ECO:0000256" key="3">
    <source>
        <dbReference type="ARBA" id="ARBA00009587"/>
    </source>
</evidence>
<name>A0A8J3EUS6_9ACTN</name>
<dbReference type="Pfam" id="PF06974">
    <property type="entry name" value="WS_DGAT_C"/>
    <property type="match status" value="1"/>
</dbReference>
<dbReference type="GO" id="GO:0005886">
    <property type="term" value="C:plasma membrane"/>
    <property type="evidence" value="ECO:0007669"/>
    <property type="project" value="TreeGrafter"/>
</dbReference>
<dbReference type="PANTHER" id="PTHR31650:SF1">
    <property type="entry name" value="WAX ESTER SYNTHASE_DIACYLGLYCEROL ACYLTRANSFERASE 4-RELATED"/>
    <property type="match status" value="1"/>
</dbReference>
<gene>
    <name evidence="15" type="ORF">GCM10011354_19620</name>
</gene>
<keyword evidence="7 11" id="KW-0319">Glycerol metabolism</keyword>
<reference evidence="15" key="1">
    <citation type="journal article" date="2014" name="Int. J. Syst. Evol. Microbiol.">
        <title>Complete genome sequence of Corynebacterium casei LMG S-19264T (=DSM 44701T), isolated from a smear-ripened cheese.</title>
        <authorList>
            <consortium name="US DOE Joint Genome Institute (JGI-PGF)"/>
            <person name="Walter F."/>
            <person name="Albersmeier A."/>
            <person name="Kalinowski J."/>
            <person name="Ruckert C."/>
        </authorList>
    </citation>
    <scope>NUCLEOTIDE SEQUENCE</scope>
    <source>
        <strain evidence="15">CGMCC 1.14988</strain>
    </source>
</reference>
<dbReference type="GO" id="GO:0001666">
    <property type="term" value="P:response to hypoxia"/>
    <property type="evidence" value="ECO:0007669"/>
    <property type="project" value="TreeGrafter"/>
</dbReference>
<reference evidence="15" key="2">
    <citation type="submission" date="2020-09" db="EMBL/GenBank/DDBJ databases">
        <authorList>
            <person name="Sun Q."/>
            <person name="Zhou Y."/>
        </authorList>
    </citation>
    <scope>NUCLEOTIDE SEQUENCE</scope>
    <source>
        <strain evidence="15">CGMCC 1.14988</strain>
    </source>
</reference>
<feature type="region of interest" description="Disordered" evidence="12">
    <location>
        <begin position="161"/>
        <end position="191"/>
    </location>
</feature>
<protein>
    <recommendedName>
        <fullName evidence="4 11">Diacylglycerol O-acyltransferase</fullName>
        <ecNumber evidence="4 11">2.3.1.20</ecNumber>
    </recommendedName>
</protein>
<dbReference type="UniPathway" id="UPA00282"/>
<organism evidence="15 16">
    <name type="scientific">Egicoccus halophilus</name>
    <dbReference type="NCBI Taxonomy" id="1670830"/>
    <lineage>
        <taxon>Bacteria</taxon>
        <taxon>Bacillati</taxon>
        <taxon>Actinomycetota</taxon>
        <taxon>Nitriliruptoria</taxon>
        <taxon>Egicoccales</taxon>
        <taxon>Egicoccaceae</taxon>
        <taxon>Egicoccus</taxon>
    </lineage>
</organism>
<evidence type="ECO:0000256" key="5">
    <source>
        <dbReference type="ARBA" id="ARBA00022516"/>
    </source>
</evidence>
<keyword evidence="8 11" id="KW-0443">Lipid metabolism</keyword>
<evidence type="ECO:0000256" key="10">
    <source>
        <dbReference type="ARBA" id="ARBA00048109"/>
    </source>
</evidence>
<evidence type="ECO:0000259" key="14">
    <source>
        <dbReference type="Pfam" id="PF06974"/>
    </source>
</evidence>